<proteinExistence type="predicted"/>
<evidence type="ECO:0000313" key="2">
    <source>
        <dbReference type="Proteomes" id="UP000051717"/>
    </source>
</evidence>
<dbReference type="EMBL" id="LJUI01000022">
    <property type="protein sequence ID" value="KPK70107.1"/>
    <property type="molecule type" value="Genomic_DNA"/>
</dbReference>
<gene>
    <name evidence="1" type="ORF">AMJ82_04045</name>
</gene>
<protein>
    <submittedName>
        <fullName evidence="1">Uncharacterized protein</fullName>
    </submittedName>
</protein>
<dbReference type="Proteomes" id="UP000051717">
    <property type="component" value="Unassembled WGS sequence"/>
</dbReference>
<evidence type="ECO:0000313" key="1">
    <source>
        <dbReference type="EMBL" id="KPK70107.1"/>
    </source>
</evidence>
<reference evidence="1 2" key="1">
    <citation type="journal article" date="2015" name="Microbiome">
        <title>Genomic resolution of linkages in carbon, nitrogen, and sulfur cycling among widespread estuary sediment bacteria.</title>
        <authorList>
            <person name="Baker B.J."/>
            <person name="Lazar C.S."/>
            <person name="Teske A.P."/>
            <person name="Dick G.J."/>
        </authorList>
    </citation>
    <scope>NUCLEOTIDE SEQUENCE [LARGE SCALE GENOMIC DNA]</scope>
    <source>
        <strain evidence="1">SM23_40</strain>
    </source>
</reference>
<dbReference type="AlphaFoldDB" id="A0A0S8GD89"/>
<sequence length="83" mass="9031">MTNRAAGADRRELLHEDLLQTQPWREGPGQGSLDRGPWRGILHKGPFWIVALSPGAGPARDAVVWISSCGGGVAFLDKDELLR</sequence>
<organism evidence="1 2">
    <name type="scientific">candidate division TA06 bacterium SM23_40</name>
    <dbReference type="NCBI Taxonomy" id="1703774"/>
    <lineage>
        <taxon>Bacteria</taxon>
        <taxon>Bacteria division TA06</taxon>
    </lineage>
</organism>
<name>A0A0S8GD89_UNCT6</name>
<accession>A0A0S8GD89</accession>
<comment type="caution">
    <text evidence="1">The sequence shown here is derived from an EMBL/GenBank/DDBJ whole genome shotgun (WGS) entry which is preliminary data.</text>
</comment>